<evidence type="ECO:0000256" key="1">
    <source>
        <dbReference type="SAM" id="SignalP"/>
    </source>
</evidence>
<evidence type="ECO:0000313" key="2">
    <source>
        <dbReference type="EMBL" id="CAH0100775.1"/>
    </source>
</evidence>
<keyword evidence="3" id="KW-1185">Reference proteome</keyword>
<dbReference type="Proteomes" id="UP000789390">
    <property type="component" value="Unassembled WGS sequence"/>
</dbReference>
<accession>A0A8J2WDQ6</accession>
<feature type="signal peptide" evidence="1">
    <location>
        <begin position="1"/>
        <end position="17"/>
    </location>
</feature>
<evidence type="ECO:0000313" key="3">
    <source>
        <dbReference type="Proteomes" id="UP000789390"/>
    </source>
</evidence>
<protein>
    <submittedName>
        <fullName evidence="2">Uncharacterized protein</fullName>
    </submittedName>
</protein>
<proteinExistence type="predicted"/>
<organism evidence="2 3">
    <name type="scientific">Daphnia galeata</name>
    <dbReference type="NCBI Taxonomy" id="27404"/>
    <lineage>
        <taxon>Eukaryota</taxon>
        <taxon>Metazoa</taxon>
        <taxon>Ecdysozoa</taxon>
        <taxon>Arthropoda</taxon>
        <taxon>Crustacea</taxon>
        <taxon>Branchiopoda</taxon>
        <taxon>Diplostraca</taxon>
        <taxon>Cladocera</taxon>
        <taxon>Anomopoda</taxon>
        <taxon>Daphniidae</taxon>
        <taxon>Daphnia</taxon>
    </lineage>
</organism>
<dbReference type="EMBL" id="CAKKLH010000045">
    <property type="protein sequence ID" value="CAH0100775.1"/>
    <property type="molecule type" value="Genomic_DNA"/>
</dbReference>
<reference evidence="2" key="1">
    <citation type="submission" date="2021-11" db="EMBL/GenBank/DDBJ databases">
        <authorList>
            <person name="Schell T."/>
        </authorList>
    </citation>
    <scope>NUCLEOTIDE SEQUENCE</scope>
    <source>
        <strain evidence="2">M5</strain>
    </source>
</reference>
<dbReference type="AlphaFoldDB" id="A0A8J2WDQ6"/>
<keyword evidence="1" id="KW-0732">Signal</keyword>
<comment type="caution">
    <text evidence="2">The sequence shown here is derived from an EMBL/GenBank/DDBJ whole genome shotgun (WGS) entry which is preliminary data.</text>
</comment>
<sequence length="110" mass="12908">MKVLFIIAALLMVAVSGQSLLRQHLFRSNRLDPDSEIQIGSSQRDYREPIYRYGDRQLEELPTPRPHFMFFYVLGRVAFTHHPKSKPPDEECKFVSSIVYPKWTSRIGRL</sequence>
<name>A0A8J2WDQ6_9CRUS</name>
<gene>
    <name evidence="2" type="ORF">DGAL_LOCUS3063</name>
</gene>
<feature type="chain" id="PRO_5035150335" evidence="1">
    <location>
        <begin position="18"/>
        <end position="110"/>
    </location>
</feature>